<proteinExistence type="inferred from homology"/>
<dbReference type="GO" id="GO:0005975">
    <property type="term" value="P:carbohydrate metabolic process"/>
    <property type="evidence" value="ECO:0007669"/>
    <property type="project" value="InterPro"/>
</dbReference>
<dbReference type="PROSITE" id="PS60003">
    <property type="entry name" value="PHOSPHOKETOLASE_2"/>
    <property type="match status" value="1"/>
</dbReference>
<name>A0A1K2HZB6_9HYPH</name>
<dbReference type="InterPro" id="IPR005593">
    <property type="entry name" value="Xul5P/Fru6P_PKetolase"/>
</dbReference>
<dbReference type="HAMAP" id="MF_01403">
    <property type="entry name" value="Phosphoketolase"/>
    <property type="match status" value="1"/>
</dbReference>
<dbReference type="GO" id="GO:0016832">
    <property type="term" value="F:aldehyde-lyase activity"/>
    <property type="evidence" value="ECO:0007669"/>
    <property type="project" value="UniProtKB-UniRule"/>
</dbReference>
<feature type="domain" description="Xylulose 5-phosphate/Fructose 6-phosphate phosphoketolase C-terminal" evidence="6">
    <location>
        <begin position="596"/>
        <end position="795"/>
    </location>
</feature>
<comment type="cofactor">
    <cofactor evidence="1 5">
        <name>thiamine diphosphate</name>
        <dbReference type="ChEBI" id="CHEBI:58937"/>
    </cofactor>
</comment>
<keyword evidence="4 5" id="KW-0456">Lyase</keyword>
<dbReference type="AlphaFoldDB" id="A0A1K2HZB6"/>
<gene>
    <name evidence="8" type="ORF">SAMN02983003_2590</name>
</gene>
<dbReference type="PANTHER" id="PTHR31273:SF0">
    <property type="entry name" value="PHOSPHOKETOLASE-RELATED"/>
    <property type="match status" value="1"/>
</dbReference>
<dbReference type="InterPro" id="IPR019789">
    <property type="entry name" value="Xul5P/Fru6P_PKetolase_ThDP_BS"/>
</dbReference>
<dbReference type="PIRSF" id="PIRSF017245">
    <property type="entry name" value="Phosphoketolase"/>
    <property type="match status" value="1"/>
</dbReference>
<dbReference type="NCBIfam" id="NF003617">
    <property type="entry name" value="PRK05261.1-2"/>
    <property type="match status" value="1"/>
</dbReference>
<dbReference type="OrthoDB" id="9768449at2"/>
<dbReference type="STRING" id="665118.SAMN02983003_2590"/>
<dbReference type="SUPFAM" id="SSF52518">
    <property type="entry name" value="Thiamin diphosphate-binding fold (THDP-binding)"/>
    <property type="match status" value="2"/>
</dbReference>
<dbReference type="InterPro" id="IPR019790">
    <property type="entry name" value="Xul5P/Fru6P_PKetolase_CS"/>
</dbReference>
<dbReference type="InterPro" id="IPR018969">
    <property type="entry name" value="Xul5P/Fru6P_PKetolase_C"/>
</dbReference>
<dbReference type="Gene3D" id="3.40.50.970">
    <property type="match status" value="2"/>
</dbReference>
<evidence type="ECO:0000256" key="1">
    <source>
        <dbReference type="ARBA" id="ARBA00001964"/>
    </source>
</evidence>
<keyword evidence="9" id="KW-1185">Reference proteome</keyword>
<dbReference type="Pfam" id="PF03894">
    <property type="entry name" value="XFP"/>
    <property type="match status" value="1"/>
</dbReference>
<accession>A0A1K2HZB6</accession>
<dbReference type="Proteomes" id="UP000183447">
    <property type="component" value="Unassembled WGS sequence"/>
</dbReference>
<evidence type="ECO:0000256" key="3">
    <source>
        <dbReference type="ARBA" id="ARBA00023052"/>
    </source>
</evidence>
<dbReference type="InterPro" id="IPR009014">
    <property type="entry name" value="Transketo_C/PFOR_II"/>
</dbReference>
<dbReference type="RefSeq" id="WP_072343638.1">
    <property type="nucleotide sequence ID" value="NZ_FPKU01000002.1"/>
</dbReference>
<sequence>MNESTDGASAVERLSQRELHEIDAFWRAANYLTIGQIYLMDNPLLREPLRLEHVKPRLLGHWGTSPGLSFIYAHLNRIIRARDANVIYVCGPGHGGPAMVANTYLEGTYSELYPDVSLDEAGMRKLFRQFSFPGGIPSHAAPDVPGSIHEGGELGYALSHAFGAAFDNPELIVACVVGDGEAETGPLAAAWHSNKFLNPVHDGAVLPILHLNGYKIANPTILARIPKDELRALFVGYGYEPLFVEGHDPSLMHERMAIVLDEAMDKIRAIQAAARDGTGPKGERPVWPMIILRSPKGWTGPKAVDGLKTEGFWRSHQVPLAGLAENPQHVKLLEDWLKSYRPEELFDEAGTPARFIRAAAPHGARRMSANPHANGGVLRKSLDLPRLHDHAIAVVGPGAVKAESTKAMGGFLRSVMALNEKARNFRIVGPDETASNRLQDVFEVTERAWMETILPEDVHLGRDGRVLEILSEHTCQGWLEGYLLTGRHGLFSCYEAFIHIVDSMFNQHAKWLDACSDIPWRRPVSSLNYLLSSHVWHQEHNGFSHQDPGFIDVALNKKADVVRVYLPPDANTLLCVTDHVLRTWNRINIIVAGKPRSWQWLSMDDAIVHCRAGIGIWDWASTGTAGEPDVVMACAGDVPTLETLAAVQILRELVPELAIRVVNVVDLMTLQPKEHHPHGLSDSEFDALFTTDRPVIFAYHGYPWTIHRLTYRRTNHGNIHVRGYNEEGTTTTPFDMTVLNGLDRYHLVHSVLDWVQKLKGVRVGLKQAMDGKLLEHRAYIRAHGQDMPEIRDWRWVERDGSTTHA</sequence>
<comment type="similarity">
    <text evidence="2 5">Belongs to the XFP family.</text>
</comment>
<organism evidence="8 9">
    <name type="scientific">Devosia enhydra</name>
    <dbReference type="NCBI Taxonomy" id="665118"/>
    <lineage>
        <taxon>Bacteria</taxon>
        <taxon>Pseudomonadati</taxon>
        <taxon>Pseudomonadota</taxon>
        <taxon>Alphaproteobacteria</taxon>
        <taxon>Hyphomicrobiales</taxon>
        <taxon>Devosiaceae</taxon>
        <taxon>Devosia</taxon>
    </lineage>
</organism>
<reference evidence="8 9" key="1">
    <citation type="submission" date="2016-11" db="EMBL/GenBank/DDBJ databases">
        <authorList>
            <person name="Jaros S."/>
            <person name="Januszkiewicz K."/>
            <person name="Wedrychowicz H."/>
        </authorList>
    </citation>
    <scope>NUCLEOTIDE SEQUENCE [LARGE SCALE GENOMIC DNA]</scope>
    <source>
        <strain evidence="8 9">ATCC 23634</strain>
    </source>
</reference>
<dbReference type="NCBIfam" id="NF003621">
    <property type="entry name" value="PRK05261.1-6"/>
    <property type="match status" value="1"/>
</dbReference>
<dbReference type="InterPro" id="IPR023962">
    <property type="entry name" value="Phosphoketolase"/>
</dbReference>
<dbReference type="EMBL" id="FPKU01000002">
    <property type="protein sequence ID" value="SFZ85425.1"/>
    <property type="molecule type" value="Genomic_DNA"/>
</dbReference>
<dbReference type="PROSITE" id="PS60002">
    <property type="entry name" value="PHOSPHOKETOLASE_1"/>
    <property type="match status" value="1"/>
</dbReference>
<dbReference type="PANTHER" id="PTHR31273">
    <property type="entry name" value="PHOSPHOKETOLASE-RELATED"/>
    <property type="match status" value="1"/>
</dbReference>
<dbReference type="NCBIfam" id="NF003619">
    <property type="entry name" value="PRK05261.1-4"/>
    <property type="match status" value="1"/>
</dbReference>
<evidence type="ECO:0000256" key="4">
    <source>
        <dbReference type="ARBA" id="ARBA00023239"/>
    </source>
</evidence>
<dbReference type="Pfam" id="PF09363">
    <property type="entry name" value="XFP_C"/>
    <property type="match status" value="1"/>
</dbReference>
<dbReference type="EC" id="4.1.2.-" evidence="5"/>
<evidence type="ECO:0000259" key="6">
    <source>
        <dbReference type="Pfam" id="PF09363"/>
    </source>
</evidence>
<evidence type="ECO:0000313" key="8">
    <source>
        <dbReference type="EMBL" id="SFZ85425.1"/>
    </source>
</evidence>
<dbReference type="NCBIfam" id="NF003616">
    <property type="entry name" value="PRK05261.1-1"/>
    <property type="match status" value="1"/>
</dbReference>
<feature type="domain" description="Xylulose 5-phosphate/Fructose 6-phosphate phosphoketolase N-terminal" evidence="7">
    <location>
        <begin position="14"/>
        <end position="377"/>
    </location>
</feature>
<protein>
    <recommendedName>
        <fullName evidence="5">Probable phosphoketolase</fullName>
        <ecNumber evidence="5">4.1.2.-</ecNumber>
    </recommendedName>
</protein>
<evidence type="ECO:0000256" key="2">
    <source>
        <dbReference type="ARBA" id="ARBA00005623"/>
    </source>
</evidence>
<dbReference type="CDD" id="cd02011">
    <property type="entry name" value="TPP_PK"/>
    <property type="match status" value="1"/>
</dbReference>
<dbReference type="InterPro" id="IPR018970">
    <property type="entry name" value="Xul5P/Fru6P_PKetolase_N"/>
</dbReference>
<evidence type="ECO:0000256" key="5">
    <source>
        <dbReference type="HAMAP-Rule" id="MF_01403"/>
    </source>
</evidence>
<evidence type="ECO:0000259" key="7">
    <source>
        <dbReference type="Pfam" id="PF09364"/>
    </source>
</evidence>
<dbReference type="Pfam" id="PF09364">
    <property type="entry name" value="XFP_N"/>
    <property type="match status" value="1"/>
</dbReference>
<dbReference type="Gene3D" id="3.40.50.920">
    <property type="match status" value="1"/>
</dbReference>
<evidence type="ECO:0000313" key="9">
    <source>
        <dbReference type="Proteomes" id="UP000183447"/>
    </source>
</evidence>
<keyword evidence="3 5" id="KW-0786">Thiamine pyrophosphate</keyword>
<dbReference type="InterPro" id="IPR029061">
    <property type="entry name" value="THDP-binding"/>
</dbReference>